<name>A0ABR0BJR6_PURLI</name>
<comment type="caution">
    <text evidence="1">The sequence shown here is derived from an EMBL/GenBank/DDBJ whole genome shotgun (WGS) entry which is preliminary data.</text>
</comment>
<organism evidence="1 2">
    <name type="scientific">Purpureocillium lilacinum</name>
    <name type="common">Paecilomyces lilacinus</name>
    <dbReference type="NCBI Taxonomy" id="33203"/>
    <lineage>
        <taxon>Eukaryota</taxon>
        <taxon>Fungi</taxon>
        <taxon>Dikarya</taxon>
        <taxon>Ascomycota</taxon>
        <taxon>Pezizomycotina</taxon>
        <taxon>Sordariomycetes</taxon>
        <taxon>Hypocreomycetidae</taxon>
        <taxon>Hypocreales</taxon>
        <taxon>Ophiocordycipitaceae</taxon>
        <taxon>Purpureocillium</taxon>
    </lineage>
</organism>
<sequence>MMVYKAPSAQLDYFLSRPSASRPPHRATKFATPCPLSPVPLRSAAAMPMISTVYAITPYLPKRSGDRSLARLNLRAINPTFGPFARWSILWRARRLAWDPHIGQRPRFQNWAARAVRRHRHV</sequence>
<evidence type="ECO:0000313" key="1">
    <source>
        <dbReference type="EMBL" id="KAK4078872.1"/>
    </source>
</evidence>
<dbReference type="Proteomes" id="UP001287286">
    <property type="component" value="Unassembled WGS sequence"/>
</dbReference>
<gene>
    <name evidence="1" type="ORF">Purlil1_11810</name>
</gene>
<evidence type="ECO:0000313" key="2">
    <source>
        <dbReference type="Proteomes" id="UP001287286"/>
    </source>
</evidence>
<proteinExistence type="predicted"/>
<accession>A0ABR0BJR6</accession>
<protein>
    <submittedName>
        <fullName evidence="1">Uncharacterized protein</fullName>
    </submittedName>
</protein>
<keyword evidence="2" id="KW-1185">Reference proteome</keyword>
<dbReference type="EMBL" id="JAWRVI010000078">
    <property type="protein sequence ID" value="KAK4078872.1"/>
    <property type="molecule type" value="Genomic_DNA"/>
</dbReference>
<reference evidence="1 2" key="1">
    <citation type="journal article" date="2024" name="Microbiol. Resour. Announc.">
        <title>Genome annotations for the ascomycete fungi Trichoderma harzianum, Trichoderma aggressivum, and Purpureocillium lilacinum.</title>
        <authorList>
            <person name="Beijen E.P.W."/>
            <person name="Ohm R.A."/>
        </authorList>
    </citation>
    <scope>NUCLEOTIDE SEQUENCE [LARGE SCALE GENOMIC DNA]</scope>
    <source>
        <strain evidence="1 2">CBS 150709</strain>
    </source>
</reference>